<accession>A0AAV2I622</accession>
<name>A0AAV2I622_LYMST</name>
<proteinExistence type="predicted"/>
<evidence type="ECO:0000256" key="1">
    <source>
        <dbReference type="ARBA" id="ARBA00023125"/>
    </source>
</evidence>
<sequence>RKDLTLEEKVQVVRALEEPGVKMIHLAKRYGVSASAISRIAKNRVDILARKASGLSNGQRKRDRGSKEPEVEKVLCEWFKVQHEMGIHISGSMIREKARDIARVMGKDFWPSESWVFR</sequence>
<evidence type="ECO:0000259" key="4">
    <source>
        <dbReference type="PROSITE" id="PS50960"/>
    </source>
</evidence>
<gene>
    <name evidence="6" type="ORF">GSLYS_00013576001</name>
</gene>
<evidence type="ECO:0000256" key="3">
    <source>
        <dbReference type="PROSITE-ProRule" id="PRU00320"/>
    </source>
</evidence>
<dbReference type="PANTHER" id="PTHR19303:SF36">
    <property type="entry name" value="TIGGER TRANSPOSABLE ELEMENT-DERIVED PROTEIN 3"/>
    <property type="match status" value="1"/>
</dbReference>
<dbReference type="SUPFAM" id="SSF46689">
    <property type="entry name" value="Homeodomain-like"/>
    <property type="match status" value="2"/>
</dbReference>
<reference evidence="6 7" key="1">
    <citation type="submission" date="2024-04" db="EMBL/GenBank/DDBJ databases">
        <authorList>
            <consortium name="Genoscope - CEA"/>
            <person name="William W."/>
        </authorList>
    </citation>
    <scope>NUCLEOTIDE SEQUENCE [LARGE SCALE GENOMIC DNA]</scope>
</reference>
<dbReference type="InterPro" id="IPR050863">
    <property type="entry name" value="CenT-Element_Derived"/>
</dbReference>
<dbReference type="PROSITE" id="PS51253">
    <property type="entry name" value="HTH_CENPB"/>
    <property type="match status" value="1"/>
</dbReference>
<evidence type="ECO:0008006" key="8">
    <source>
        <dbReference type="Google" id="ProtNLM"/>
    </source>
</evidence>
<evidence type="ECO:0000313" key="6">
    <source>
        <dbReference type="EMBL" id="CAL1539843.1"/>
    </source>
</evidence>
<keyword evidence="1 3" id="KW-0238">DNA-binding</keyword>
<evidence type="ECO:0000313" key="7">
    <source>
        <dbReference type="Proteomes" id="UP001497497"/>
    </source>
</evidence>
<keyword evidence="2 3" id="KW-0539">Nucleus</keyword>
<dbReference type="GO" id="GO:0005634">
    <property type="term" value="C:nucleus"/>
    <property type="evidence" value="ECO:0007669"/>
    <property type="project" value="UniProtKB-SubCell"/>
</dbReference>
<evidence type="ECO:0000256" key="2">
    <source>
        <dbReference type="ARBA" id="ARBA00023242"/>
    </source>
</evidence>
<dbReference type="Pfam" id="PF03221">
    <property type="entry name" value="HTH_Tnp_Tc5"/>
    <property type="match status" value="1"/>
</dbReference>
<comment type="subcellular location">
    <subcellularLocation>
        <location evidence="3">Nucleus</location>
    </subcellularLocation>
</comment>
<dbReference type="PROSITE" id="PS50960">
    <property type="entry name" value="HTH_PSQ"/>
    <property type="match status" value="1"/>
</dbReference>
<dbReference type="InterPro" id="IPR006600">
    <property type="entry name" value="HTH_CenpB_DNA-bd_dom"/>
</dbReference>
<evidence type="ECO:0000259" key="5">
    <source>
        <dbReference type="PROSITE" id="PS51253"/>
    </source>
</evidence>
<dbReference type="Pfam" id="PF04218">
    <property type="entry name" value="CENP-B_N"/>
    <property type="match status" value="1"/>
</dbReference>
<dbReference type="GO" id="GO:0003677">
    <property type="term" value="F:DNA binding"/>
    <property type="evidence" value="ECO:0007669"/>
    <property type="project" value="UniProtKB-UniRule"/>
</dbReference>
<dbReference type="Gene3D" id="1.10.10.60">
    <property type="entry name" value="Homeodomain-like"/>
    <property type="match status" value="2"/>
</dbReference>
<organism evidence="6 7">
    <name type="scientific">Lymnaea stagnalis</name>
    <name type="common">Great pond snail</name>
    <name type="synonym">Helix stagnalis</name>
    <dbReference type="NCBI Taxonomy" id="6523"/>
    <lineage>
        <taxon>Eukaryota</taxon>
        <taxon>Metazoa</taxon>
        <taxon>Spiralia</taxon>
        <taxon>Lophotrochozoa</taxon>
        <taxon>Mollusca</taxon>
        <taxon>Gastropoda</taxon>
        <taxon>Heterobranchia</taxon>
        <taxon>Euthyneura</taxon>
        <taxon>Panpulmonata</taxon>
        <taxon>Hygrophila</taxon>
        <taxon>Lymnaeoidea</taxon>
        <taxon>Lymnaeidae</taxon>
        <taxon>Lymnaea</taxon>
    </lineage>
</organism>
<feature type="DNA-binding region" description="H-T-H motif" evidence="3">
    <location>
        <begin position="23"/>
        <end position="43"/>
    </location>
</feature>
<feature type="non-terminal residue" evidence="6">
    <location>
        <position position="118"/>
    </location>
</feature>
<feature type="domain" description="HTH CENPB-type" evidence="5">
    <location>
        <begin position="59"/>
        <end position="118"/>
    </location>
</feature>
<dbReference type="EMBL" id="CAXITT010000358">
    <property type="protein sequence ID" value="CAL1539843.1"/>
    <property type="molecule type" value="Genomic_DNA"/>
</dbReference>
<keyword evidence="7" id="KW-1185">Reference proteome</keyword>
<dbReference type="Proteomes" id="UP001497497">
    <property type="component" value="Unassembled WGS sequence"/>
</dbReference>
<dbReference type="PANTHER" id="PTHR19303">
    <property type="entry name" value="TRANSPOSON"/>
    <property type="match status" value="1"/>
</dbReference>
<protein>
    <recommendedName>
        <fullName evidence="8">HTH CENPB-type domain-containing protein</fullName>
    </recommendedName>
</protein>
<feature type="domain" description="HTH psq-type" evidence="4">
    <location>
        <begin position="1"/>
        <end position="47"/>
    </location>
</feature>
<dbReference type="AlphaFoldDB" id="A0AAV2I622"/>
<comment type="caution">
    <text evidence="6">The sequence shown here is derived from an EMBL/GenBank/DDBJ whole genome shotgun (WGS) entry which is preliminary data.</text>
</comment>
<dbReference type="InterPro" id="IPR007889">
    <property type="entry name" value="HTH_Psq"/>
</dbReference>
<feature type="non-terminal residue" evidence="6">
    <location>
        <position position="1"/>
    </location>
</feature>
<dbReference type="InterPro" id="IPR009057">
    <property type="entry name" value="Homeodomain-like_sf"/>
</dbReference>